<keyword evidence="7" id="KW-0963">Cytoplasm</keyword>
<comment type="pathway">
    <text evidence="7">Metabolic intermediate biosynthesis; chorismate biosynthesis; chorismate from D-erythrose 4-phosphate and phosphoenolpyruvate: step 5/7.</text>
</comment>
<keyword evidence="8" id="KW-0614">Plasmid</keyword>
<dbReference type="HAMAP" id="MF_00109">
    <property type="entry name" value="Shikimate_kinase"/>
    <property type="match status" value="1"/>
</dbReference>
<keyword evidence="3 7" id="KW-0547">Nucleotide-binding</keyword>
<organism evidence="8 9">
    <name type="scientific">Robertmurraya mangrovi</name>
    <dbReference type="NCBI Taxonomy" id="3098077"/>
    <lineage>
        <taxon>Bacteria</taxon>
        <taxon>Bacillati</taxon>
        <taxon>Bacillota</taxon>
        <taxon>Bacilli</taxon>
        <taxon>Bacillales</taxon>
        <taxon>Bacillaceae</taxon>
        <taxon>Robertmurraya</taxon>
    </lineage>
</organism>
<evidence type="ECO:0000313" key="8">
    <source>
        <dbReference type="EMBL" id="MDZ5471023.1"/>
    </source>
</evidence>
<dbReference type="Pfam" id="PF01202">
    <property type="entry name" value="SKI"/>
    <property type="match status" value="1"/>
</dbReference>
<keyword evidence="4 7" id="KW-0418">Kinase</keyword>
<keyword evidence="5 7" id="KW-0067">ATP-binding</keyword>
<keyword evidence="7" id="KW-0460">Magnesium</keyword>
<comment type="function">
    <text evidence="7">Catalyzes the specific phosphorylation of the 3-hydroxyl group of shikimic acid using ATP as a cosubstrate.</text>
</comment>
<evidence type="ECO:0000256" key="5">
    <source>
        <dbReference type="ARBA" id="ARBA00022840"/>
    </source>
</evidence>
<feature type="binding site" evidence="7">
    <location>
        <position position="134"/>
    </location>
    <ligand>
        <name>substrate</name>
    </ligand>
</feature>
<dbReference type="InterPro" id="IPR000623">
    <property type="entry name" value="Shikimate_kinase/TSH1"/>
</dbReference>
<protein>
    <recommendedName>
        <fullName evidence="7">Shikimate kinase</fullName>
        <shortName evidence="7">SK</shortName>
        <ecNumber evidence="7">2.7.1.71</ecNumber>
    </recommendedName>
</protein>
<dbReference type="InterPro" id="IPR031322">
    <property type="entry name" value="Shikimate/glucono_kinase"/>
</dbReference>
<evidence type="ECO:0000256" key="2">
    <source>
        <dbReference type="ARBA" id="ARBA00022679"/>
    </source>
</evidence>
<dbReference type="CDD" id="cd00464">
    <property type="entry name" value="SK"/>
    <property type="match status" value="1"/>
</dbReference>
<dbReference type="InterPro" id="IPR027417">
    <property type="entry name" value="P-loop_NTPase"/>
</dbReference>
<evidence type="ECO:0000256" key="4">
    <source>
        <dbReference type="ARBA" id="ARBA00022777"/>
    </source>
</evidence>
<evidence type="ECO:0000256" key="3">
    <source>
        <dbReference type="ARBA" id="ARBA00022741"/>
    </source>
</evidence>
<dbReference type="PANTHER" id="PTHR21087">
    <property type="entry name" value="SHIKIMATE KINASE"/>
    <property type="match status" value="1"/>
</dbReference>
<comment type="caution">
    <text evidence="7">Lacks conserved residue(s) required for the propagation of feature annotation.</text>
</comment>
<feature type="binding site" evidence="7">
    <location>
        <position position="15"/>
    </location>
    <ligand>
        <name>Mg(2+)</name>
        <dbReference type="ChEBI" id="CHEBI:18420"/>
    </ligand>
</feature>
<keyword evidence="7" id="KW-0479">Metal-binding</keyword>
<sequence length="166" mass="18822">MQGIFLVGFMGTGKTTIGTALGERWGLPVYDTDEEIIKKEGISINEIFKRNGEDYFRKLETQILKNVPVKNCIITTGGGVILKKENREYLKSIGKVIMLNASVEEILKRVETDHTRPLLVGDKREKIVNLYKDRFELYIETASIIIETTGKTVNQICEEIEQGLLN</sequence>
<comment type="subunit">
    <text evidence="7">Monomer.</text>
</comment>
<comment type="catalytic activity">
    <reaction evidence="7">
        <text>shikimate + ATP = 3-phosphoshikimate + ADP + H(+)</text>
        <dbReference type="Rhea" id="RHEA:13121"/>
        <dbReference type="ChEBI" id="CHEBI:15378"/>
        <dbReference type="ChEBI" id="CHEBI:30616"/>
        <dbReference type="ChEBI" id="CHEBI:36208"/>
        <dbReference type="ChEBI" id="CHEBI:145989"/>
        <dbReference type="ChEBI" id="CHEBI:456216"/>
        <dbReference type="EC" id="2.7.1.71"/>
    </reaction>
</comment>
<dbReference type="Proteomes" id="UP001290455">
    <property type="component" value="Unassembled WGS sequence"/>
</dbReference>
<dbReference type="RefSeq" id="WP_322445101.1">
    <property type="nucleotide sequence ID" value="NZ_JAXOFX010000002.1"/>
</dbReference>
<name>A0ABU5IV59_9BACI</name>
<evidence type="ECO:0000256" key="6">
    <source>
        <dbReference type="ARBA" id="ARBA00023141"/>
    </source>
</evidence>
<accession>A0ABU5IV59</accession>
<feature type="binding site" evidence="7">
    <location>
        <position position="33"/>
    </location>
    <ligand>
        <name>substrate</name>
    </ligand>
</feature>
<comment type="similarity">
    <text evidence="7">Belongs to the shikimate kinase family.</text>
</comment>
<dbReference type="EMBL" id="JAXOFX010000002">
    <property type="protein sequence ID" value="MDZ5471023.1"/>
    <property type="molecule type" value="Genomic_DNA"/>
</dbReference>
<feature type="binding site" evidence="7">
    <location>
        <begin position="11"/>
        <end position="16"/>
    </location>
    <ligand>
        <name>ATP</name>
        <dbReference type="ChEBI" id="CHEBI:30616"/>
    </ligand>
</feature>
<reference evidence="8 9" key="1">
    <citation type="submission" date="2023-11" db="EMBL/GenBank/DDBJ databases">
        <title>Bacillus jintuensis, isolated from a mudflat on the Beibu Gulf coast.</title>
        <authorList>
            <person name="Li M."/>
        </authorList>
    </citation>
    <scope>NUCLEOTIDE SEQUENCE [LARGE SCALE GENOMIC DNA]</scope>
    <source>
        <strain evidence="8 9">31A1R</strain>
        <plasmid evidence="8">unnamed</plasmid>
    </source>
</reference>
<feature type="binding site" evidence="7">
    <location>
        <position position="116"/>
    </location>
    <ligand>
        <name>ATP</name>
        <dbReference type="ChEBI" id="CHEBI:30616"/>
    </ligand>
</feature>
<evidence type="ECO:0000256" key="1">
    <source>
        <dbReference type="ARBA" id="ARBA00022605"/>
    </source>
</evidence>
<keyword evidence="1 7" id="KW-0028">Amino-acid biosynthesis</keyword>
<dbReference type="SUPFAM" id="SSF52540">
    <property type="entry name" value="P-loop containing nucleoside triphosphate hydrolases"/>
    <property type="match status" value="1"/>
</dbReference>
<dbReference type="Gene3D" id="3.40.50.300">
    <property type="entry name" value="P-loop containing nucleotide triphosphate hydrolases"/>
    <property type="match status" value="1"/>
</dbReference>
<dbReference type="PRINTS" id="PR01100">
    <property type="entry name" value="SHIKIMTKNASE"/>
</dbReference>
<comment type="cofactor">
    <cofactor evidence="7">
        <name>Mg(2+)</name>
        <dbReference type="ChEBI" id="CHEBI:18420"/>
    </cofactor>
    <text evidence="7">Binds 1 Mg(2+) ion per subunit.</text>
</comment>
<comment type="caution">
    <text evidence="8">The sequence shown here is derived from an EMBL/GenBank/DDBJ whole genome shotgun (WGS) entry which is preliminary data.</text>
</comment>
<dbReference type="PANTHER" id="PTHR21087:SF16">
    <property type="entry name" value="SHIKIMATE KINASE 1, CHLOROPLASTIC"/>
    <property type="match status" value="1"/>
</dbReference>
<dbReference type="GO" id="GO:0004765">
    <property type="term" value="F:shikimate kinase activity"/>
    <property type="evidence" value="ECO:0007669"/>
    <property type="project" value="UniProtKB-EC"/>
</dbReference>
<comment type="subcellular location">
    <subcellularLocation>
        <location evidence="7">Cytoplasm</location>
    </subcellularLocation>
</comment>
<keyword evidence="2 7" id="KW-0808">Transferase</keyword>
<evidence type="ECO:0000256" key="7">
    <source>
        <dbReference type="HAMAP-Rule" id="MF_00109"/>
    </source>
</evidence>
<feature type="binding site" evidence="7">
    <location>
        <position position="78"/>
    </location>
    <ligand>
        <name>substrate</name>
    </ligand>
</feature>
<proteinExistence type="inferred from homology"/>
<feature type="binding site" evidence="7">
    <location>
        <position position="57"/>
    </location>
    <ligand>
        <name>substrate</name>
    </ligand>
</feature>
<keyword evidence="9" id="KW-1185">Reference proteome</keyword>
<keyword evidence="6 7" id="KW-0057">Aromatic amino acid biosynthesis</keyword>
<geneLocation type="plasmid" evidence="8">
    <name>unnamed</name>
</geneLocation>
<gene>
    <name evidence="7" type="primary">aroK</name>
    <name evidence="8" type="ORF">SM124_04575</name>
</gene>
<evidence type="ECO:0000313" key="9">
    <source>
        <dbReference type="Proteomes" id="UP001290455"/>
    </source>
</evidence>
<dbReference type="EC" id="2.7.1.71" evidence="7"/>